<dbReference type="EMBL" id="CANHGI010000004">
    <property type="protein sequence ID" value="CAI5449224.1"/>
    <property type="molecule type" value="Genomic_DNA"/>
</dbReference>
<reference evidence="1" key="1">
    <citation type="submission" date="2022-11" db="EMBL/GenBank/DDBJ databases">
        <authorList>
            <person name="Kikuchi T."/>
        </authorList>
    </citation>
    <scope>NUCLEOTIDE SEQUENCE</scope>
    <source>
        <strain evidence="1">PS1010</strain>
    </source>
</reference>
<dbReference type="GO" id="GO:0006396">
    <property type="term" value="P:RNA processing"/>
    <property type="evidence" value="ECO:0007669"/>
    <property type="project" value="InterPro"/>
</dbReference>
<dbReference type="Proteomes" id="UP001152747">
    <property type="component" value="Unassembled WGS sequence"/>
</dbReference>
<evidence type="ECO:0000313" key="2">
    <source>
        <dbReference type="Proteomes" id="UP001152747"/>
    </source>
</evidence>
<protein>
    <submittedName>
        <fullName evidence="1">Uncharacterized protein</fullName>
    </submittedName>
</protein>
<dbReference type="AlphaFoldDB" id="A0A9P1IQL0"/>
<organism evidence="1 2">
    <name type="scientific">Caenorhabditis angaria</name>
    <dbReference type="NCBI Taxonomy" id="860376"/>
    <lineage>
        <taxon>Eukaryota</taxon>
        <taxon>Metazoa</taxon>
        <taxon>Ecdysozoa</taxon>
        <taxon>Nematoda</taxon>
        <taxon>Chromadorea</taxon>
        <taxon>Rhabditida</taxon>
        <taxon>Rhabditina</taxon>
        <taxon>Rhabditomorpha</taxon>
        <taxon>Rhabditoidea</taxon>
        <taxon>Rhabditidae</taxon>
        <taxon>Peloderinae</taxon>
        <taxon>Caenorhabditis</taxon>
    </lineage>
</organism>
<evidence type="ECO:0000313" key="1">
    <source>
        <dbReference type="EMBL" id="CAI5449224.1"/>
    </source>
</evidence>
<name>A0A9P1IQL0_9PELO</name>
<dbReference type="InterPro" id="IPR007175">
    <property type="entry name" value="Rpr2/Snm1/Rpp21"/>
</dbReference>
<sequence>MGKRKTKGKPNPKAKPGYARADHLRTCALHIAKLGNSKNDGFSKISRRISKLCRQVMDSDMVQMEPEKKQVFCKKCREVLVGKIAKTEISSKIKNTITEKCGNCGNSRNYNRFPNINPIFDGKEEKYLGVY</sequence>
<dbReference type="Pfam" id="PF04032">
    <property type="entry name" value="Rpr2"/>
    <property type="match status" value="1"/>
</dbReference>
<gene>
    <name evidence="1" type="ORF">CAMP_LOCUS11861</name>
</gene>
<accession>A0A9P1IQL0</accession>
<comment type="caution">
    <text evidence="1">The sequence shown here is derived from an EMBL/GenBank/DDBJ whole genome shotgun (WGS) entry which is preliminary data.</text>
</comment>
<proteinExistence type="predicted"/>
<keyword evidence="2" id="KW-1185">Reference proteome</keyword>
<dbReference type="OrthoDB" id="128536at2759"/>